<comment type="caution">
    <text evidence="5">The sequence shown here is derived from an EMBL/GenBank/DDBJ whole genome shotgun (WGS) entry which is preliminary data.</text>
</comment>
<keyword evidence="3" id="KW-1133">Transmembrane helix</keyword>
<dbReference type="EMBL" id="JBAMIC010000010">
    <property type="protein sequence ID" value="KAK7101809.1"/>
    <property type="molecule type" value="Genomic_DNA"/>
</dbReference>
<sequence length="358" mass="38690">MKGCAIYVDEKECYRFDTPPKRKTSFTCGSGVLSGRIVRVSKNTTGIYGDDISINICEVQVLSCRNDSWGSGCDMRCGNCSNGEVCDKVTGHCSSCPLGLQPPLCDTDCAHRTFGHNCTQTCSEGCEDVCDKVSGHCTCKPGWLGPACGAECPVKTYGMNCMQNCSVHCSDTCDKATGHCACNRGYGSPLCLTEEPPSTTGFPVGAVVGSVCTLVVLVIVAVFLVRWLRSRSLVNKEERATYAASHETVSTQNSSLSDHRNPVTLSPIQSDNVYEAVEGEVNHGYVNSQQANNPSECSSAIPENVLEVESSGELPMESSAPSKDQPNEIVDRDRENTYEKPRMYVNTGDHHVYSDLNI</sequence>
<feature type="transmembrane region" description="Helical" evidence="3">
    <location>
        <begin position="202"/>
        <end position="225"/>
    </location>
</feature>
<dbReference type="SMART" id="SM00181">
    <property type="entry name" value="EGF"/>
    <property type="match status" value="3"/>
</dbReference>
<dbReference type="InterPro" id="IPR042635">
    <property type="entry name" value="MEGF10/SREC1/2-like"/>
</dbReference>
<proteinExistence type="predicted"/>
<feature type="region of interest" description="Disordered" evidence="2">
    <location>
        <begin position="239"/>
        <end position="265"/>
    </location>
</feature>
<evidence type="ECO:0000256" key="2">
    <source>
        <dbReference type="SAM" id="MobiDB-lite"/>
    </source>
</evidence>
<dbReference type="PANTHER" id="PTHR24043:SF8">
    <property type="entry name" value="EGF-LIKE DOMAIN-CONTAINING PROTEIN"/>
    <property type="match status" value="1"/>
</dbReference>
<name>A0AAN9GBR7_9CAEN</name>
<dbReference type="AlphaFoldDB" id="A0AAN9GBR7"/>
<dbReference type="InterPro" id="IPR000742">
    <property type="entry name" value="EGF"/>
</dbReference>
<gene>
    <name evidence="5" type="ORF">V1264_020134</name>
</gene>
<keyword evidence="3" id="KW-0812">Transmembrane</keyword>
<dbReference type="Proteomes" id="UP001374579">
    <property type="component" value="Unassembled WGS sequence"/>
</dbReference>
<dbReference type="PANTHER" id="PTHR24043">
    <property type="entry name" value="SCAVENGER RECEPTOR CLASS F"/>
    <property type="match status" value="1"/>
</dbReference>
<feature type="domain" description="EGF-like" evidence="4">
    <location>
        <begin position="164"/>
        <end position="192"/>
    </location>
</feature>
<feature type="region of interest" description="Disordered" evidence="2">
    <location>
        <begin position="309"/>
        <end position="345"/>
    </location>
</feature>
<evidence type="ECO:0000256" key="3">
    <source>
        <dbReference type="SAM" id="Phobius"/>
    </source>
</evidence>
<evidence type="ECO:0000259" key="4">
    <source>
        <dbReference type="SMART" id="SM00181"/>
    </source>
</evidence>
<keyword evidence="1" id="KW-0245">EGF-like domain</keyword>
<feature type="domain" description="EGF-like" evidence="4">
    <location>
        <begin position="72"/>
        <end position="106"/>
    </location>
</feature>
<feature type="domain" description="EGF-like" evidence="4">
    <location>
        <begin position="121"/>
        <end position="149"/>
    </location>
</feature>
<evidence type="ECO:0000256" key="1">
    <source>
        <dbReference type="ARBA" id="ARBA00022536"/>
    </source>
</evidence>
<feature type="compositionally biased region" description="Basic and acidic residues" evidence="2">
    <location>
        <begin position="325"/>
        <end position="345"/>
    </location>
</feature>
<protein>
    <recommendedName>
        <fullName evidence="4">EGF-like domain-containing protein</fullName>
    </recommendedName>
</protein>
<evidence type="ECO:0000313" key="6">
    <source>
        <dbReference type="Proteomes" id="UP001374579"/>
    </source>
</evidence>
<dbReference type="PRINTS" id="PR00011">
    <property type="entry name" value="EGFLAMININ"/>
</dbReference>
<accession>A0AAN9GBR7</accession>
<dbReference type="GO" id="GO:0005044">
    <property type="term" value="F:scavenger receptor activity"/>
    <property type="evidence" value="ECO:0007669"/>
    <property type="project" value="InterPro"/>
</dbReference>
<keyword evidence="6" id="KW-1185">Reference proteome</keyword>
<evidence type="ECO:0000313" key="5">
    <source>
        <dbReference type="EMBL" id="KAK7101809.1"/>
    </source>
</evidence>
<feature type="compositionally biased region" description="Polar residues" evidence="2">
    <location>
        <begin position="247"/>
        <end position="256"/>
    </location>
</feature>
<keyword evidence="3" id="KW-0472">Membrane</keyword>
<dbReference type="Gene3D" id="2.170.300.10">
    <property type="entry name" value="Tie2 ligand-binding domain superfamily"/>
    <property type="match status" value="1"/>
</dbReference>
<reference evidence="5 6" key="1">
    <citation type="submission" date="2024-02" db="EMBL/GenBank/DDBJ databases">
        <title>Chromosome-scale genome assembly of the rough periwinkle Littorina saxatilis.</title>
        <authorList>
            <person name="De Jode A."/>
            <person name="Faria R."/>
            <person name="Formenti G."/>
            <person name="Sims Y."/>
            <person name="Smith T.P."/>
            <person name="Tracey A."/>
            <person name="Wood J.M.D."/>
            <person name="Zagrodzka Z.B."/>
            <person name="Johannesson K."/>
            <person name="Butlin R.K."/>
            <person name="Leder E.H."/>
        </authorList>
    </citation>
    <scope>NUCLEOTIDE SEQUENCE [LARGE SCALE GENOMIC DNA]</scope>
    <source>
        <strain evidence="5">Snail1</strain>
        <tissue evidence="5">Muscle</tissue>
    </source>
</reference>
<organism evidence="5 6">
    <name type="scientific">Littorina saxatilis</name>
    <dbReference type="NCBI Taxonomy" id="31220"/>
    <lineage>
        <taxon>Eukaryota</taxon>
        <taxon>Metazoa</taxon>
        <taxon>Spiralia</taxon>
        <taxon>Lophotrochozoa</taxon>
        <taxon>Mollusca</taxon>
        <taxon>Gastropoda</taxon>
        <taxon>Caenogastropoda</taxon>
        <taxon>Littorinimorpha</taxon>
        <taxon>Littorinoidea</taxon>
        <taxon>Littorinidae</taxon>
        <taxon>Littorina</taxon>
    </lineage>
</organism>